<dbReference type="Pfam" id="PF01019">
    <property type="entry name" value="G_glu_transpept"/>
    <property type="match status" value="1"/>
</dbReference>
<feature type="active site" description="Nucleophile" evidence="1">
    <location>
        <position position="345"/>
    </location>
</feature>
<dbReference type="GO" id="GO:0006751">
    <property type="term" value="P:glutathione catabolic process"/>
    <property type="evidence" value="ECO:0007669"/>
    <property type="project" value="InterPro"/>
</dbReference>
<dbReference type="GO" id="GO:0016740">
    <property type="term" value="F:transferase activity"/>
    <property type="evidence" value="ECO:0007669"/>
    <property type="project" value="UniProtKB-KW"/>
</dbReference>
<dbReference type="Gene3D" id="1.10.246.130">
    <property type="match status" value="1"/>
</dbReference>
<dbReference type="AlphaFoldDB" id="A0A8H4K7W2"/>
<dbReference type="InterPro" id="IPR043137">
    <property type="entry name" value="GGT_ssub_C"/>
</dbReference>
<keyword evidence="4" id="KW-1185">Reference proteome</keyword>
<feature type="binding site" evidence="2">
    <location>
        <begin position="415"/>
        <end position="416"/>
    </location>
    <ligand>
        <name>L-glutamate</name>
        <dbReference type="ChEBI" id="CHEBI:29985"/>
    </ligand>
</feature>
<dbReference type="Proteomes" id="UP000605986">
    <property type="component" value="Unassembled WGS sequence"/>
</dbReference>
<evidence type="ECO:0000256" key="1">
    <source>
        <dbReference type="PIRSR" id="PIRSR600101-1"/>
    </source>
</evidence>
<evidence type="ECO:0000256" key="2">
    <source>
        <dbReference type="PIRSR" id="PIRSR600101-2"/>
    </source>
</evidence>
<accession>A0A8H4K7W2</accession>
<proteinExistence type="predicted"/>
<reference evidence="3" key="1">
    <citation type="submission" date="2020-01" db="EMBL/GenBank/DDBJ databases">
        <title>Identification and distribution of gene clusters putatively required for synthesis of sphingolipid metabolism inhibitors in phylogenetically diverse species of the filamentous fungus Fusarium.</title>
        <authorList>
            <person name="Kim H.-S."/>
            <person name="Busman M."/>
            <person name="Brown D.W."/>
            <person name="Divon H."/>
            <person name="Uhlig S."/>
            <person name="Proctor R.H."/>
        </authorList>
    </citation>
    <scope>NUCLEOTIDE SEQUENCE</scope>
    <source>
        <strain evidence="3">NRRL 53441</strain>
    </source>
</reference>
<protein>
    <submittedName>
        <fullName evidence="3">Gamma-glutamyltransferase</fullName>
    </submittedName>
</protein>
<dbReference type="InterPro" id="IPR043138">
    <property type="entry name" value="GGT_lsub"/>
</dbReference>
<dbReference type="PANTHER" id="PTHR11686">
    <property type="entry name" value="GAMMA GLUTAMYL TRANSPEPTIDASE"/>
    <property type="match status" value="1"/>
</dbReference>
<dbReference type="Gene3D" id="3.60.20.40">
    <property type="match status" value="1"/>
</dbReference>
<dbReference type="EMBL" id="JAADJG010000468">
    <property type="protein sequence ID" value="KAF4446305.1"/>
    <property type="molecule type" value="Genomic_DNA"/>
</dbReference>
<feature type="binding site" evidence="2">
    <location>
        <position position="387"/>
    </location>
    <ligand>
        <name>L-glutamate</name>
        <dbReference type="ChEBI" id="CHEBI:29985"/>
    </ligand>
</feature>
<feature type="binding site" evidence="2">
    <location>
        <position position="72"/>
    </location>
    <ligand>
        <name>L-glutamate</name>
        <dbReference type="ChEBI" id="CHEBI:29985"/>
    </ligand>
</feature>
<dbReference type="PANTHER" id="PTHR11686:SF62">
    <property type="entry name" value="GLUTATHIONE HYDROLASE"/>
    <property type="match status" value="1"/>
</dbReference>
<name>A0A8H4K7W2_9HYPO</name>
<feature type="binding site" evidence="2">
    <location>
        <position position="439"/>
    </location>
    <ligand>
        <name>L-glutamate</name>
        <dbReference type="ChEBI" id="CHEBI:29985"/>
    </ligand>
</feature>
<evidence type="ECO:0000313" key="4">
    <source>
        <dbReference type="Proteomes" id="UP000605986"/>
    </source>
</evidence>
<keyword evidence="3" id="KW-0808">Transferase</keyword>
<dbReference type="OrthoDB" id="1081007at2759"/>
<dbReference type="InterPro" id="IPR029055">
    <property type="entry name" value="Ntn_hydrolases_N"/>
</dbReference>
<feature type="binding site" evidence="2">
    <location>
        <begin position="363"/>
        <end position="365"/>
    </location>
    <ligand>
        <name>L-glutamate</name>
        <dbReference type="ChEBI" id="CHEBI:29985"/>
    </ligand>
</feature>
<evidence type="ECO:0000313" key="3">
    <source>
        <dbReference type="EMBL" id="KAF4446305.1"/>
    </source>
</evidence>
<dbReference type="PRINTS" id="PR01210">
    <property type="entry name" value="GGTRANSPTASE"/>
</dbReference>
<sequence length="535" mass="58365">MDQPIRIAEQPVVAAEPRQPWKELMQSHLEHGETTSGGEKNLGNIPDLVGIGGGGFALVRDKDGEYSFVNFRESAPAASTENMFQGREIDSMVGGLAVGVPGEIRGLHYLHQRYGTLPWASLIEPSIKLAHEGFKLGEYLNDVLQHIPSPDFLTKEPWAQDFAPGGTLVSLGNVVKRRMLAKTLRVIAKKGPDGFYRGPVAQGMVREIQKQGGVLDSTDLERYNISVRGPIEVMYRGYRVVGTRAPSGSSVILSTLNILGGYQDLGSMPHVNQSTHYVDKALRFGHGQRTELGDPDFVPTVEAFQDRMLSQELAEEIRSTVLEGSTLPVEKYNPDNFEVLSTPGTSHLVSADRWGRVVSLTSTVNTAFGARLMDPTSGVILNNEMNDFSIPGSTNFFGFEPSPNNFIRAGKRPQSSMSPVIVEKPGTGEIALAIGGQGGSRIISAVAQVLWYVIDWNKNCSEALEQPRFHDQLQPNQVFFETTYDNKTVASMAAKGHNVTWTPRRQAAVHILRRLEGGVFEAAADPAQKGSGGIV</sequence>
<gene>
    <name evidence="3" type="ORF">F53441_10055</name>
</gene>
<dbReference type="GO" id="GO:0036374">
    <property type="term" value="F:glutathione hydrolase activity"/>
    <property type="evidence" value="ECO:0007669"/>
    <property type="project" value="InterPro"/>
</dbReference>
<comment type="caution">
    <text evidence="3">The sequence shown here is derived from an EMBL/GenBank/DDBJ whole genome shotgun (WGS) entry which is preliminary data.</text>
</comment>
<dbReference type="GO" id="GO:0005886">
    <property type="term" value="C:plasma membrane"/>
    <property type="evidence" value="ECO:0007669"/>
    <property type="project" value="TreeGrafter"/>
</dbReference>
<organism evidence="3 4">
    <name type="scientific">Fusarium austroafricanum</name>
    <dbReference type="NCBI Taxonomy" id="2364996"/>
    <lineage>
        <taxon>Eukaryota</taxon>
        <taxon>Fungi</taxon>
        <taxon>Dikarya</taxon>
        <taxon>Ascomycota</taxon>
        <taxon>Pezizomycotina</taxon>
        <taxon>Sordariomycetes</taxon>
        <taxon>Hypocreomycetidae</taxon>
        <taxon>Hypocreales</taxon>
        <taxon>Nectriaceae</taxon>
        <taxon>Fusarium</taxon>
        <taxon>Fusarium concolor species complex</taxon>
    </lineage>
</organism>
<dbReference type="InterPro" id="IPR000101">
    <property type="entry name" value="GGT_peptidase"/>
</dbReference>
<dbReference type="SUPFAM" id="SSF56235">
    <property type="entry name" value="N-terminal nucleophile aminohydrolases (Ntn hydrolases)"/>
    <property type="match status" value="1"/>
</dbReference>